<evidence type="ECO:0000313" key="1">
    <source>
        <dbReference type="EMBL" id="GFQ85854.1"/>
    </source>
</evidence>
<comment type="caution">
    <text evidence="1">The sequence shown here is derived from an EMBL/GenBank/DDBJ whole genome shotgun (WGS) entry which is preliminary data.</text>
</comment>
<gene>
    <name evidence="1" type="ORF">TNCT_196281</name>
</gene>
<dbReference type="EMBL" id="BMAO01022977">
    <property type="protein sequence ID" value="GFQ85854.1"/>
    <property type="molecule type" value="Genomic_DNA"/>
</dbReference>
<dbReference type="AlphaFoldDB" id="A0A8X6HFX2"/>
<protein>
    <submittedName>
        <fullName evidence="1">Uncharacterized protein</fullName>
    </submittedName>
</protein>
<reference evidence="1" key="1">
    <citation type="submission" date="2020-07" db="EMBL/GenBank/DDBJ databases">
        <title>Multicomponent nature underlies the extraordinary mechanical properties of spider dragline silk.</title>
        <authorList>
            <person name="Kono N."/>
            <person name="Nakamura H."/>
            <person name="Mori M."/>
            <person name="Yoshida Y."/>
            <person name="Ohtoshi R."/>
            <person name="Malay A.D."/>
            <person name="Moran D.A.P."/>
            <person name="Tomita M."/>
            <person name="Numata K."/>
            <person name="Arakawa K."/>
        </authorList>
    </citation>
    <scope>NUCLEOTIDE SEQUENCE</scope>
</reference>
<keyword evidence="2" id="KW-1185">Reference proteome</keyword>
<organism evidence="1 2">
    <name type="scientific">Trichonephila clavata</name>
    <name type="common">Joro spider</name>
    <name type="synonym">Nephila clavata</name>
    <dbReference type="NCBI Taxonomy" id="2740835"/>
    <lineage>
        <taxon>Eukaryota</taxon>
        <taxon>Metazoa</taxon>
        <taxon>Ecdysozoa</taxon>
        <taxon>Arthropoda</taxon>
        <taxon>Chelicerata</taxon>
        <taxon>Arachnida</taxon>
        <taxon>Araneae</taxon>
        <taxon>Araneomorphae</taxon>
        <taxon>Entelegynae</taxon>
        <taxon>Araneoidea</taxon>
        <taxon>Nephilidae</taxon>
        <taxon>Trichonephila</taxon>
    </lineage>
</organism>
<name>A0A8X6HFX2_TRICU</name>
<evidence type="ECO:0000313" key="2">
    <source>
        <dbReference type="Proteomes" id="UP000887116"/>
    </source>
</evidence>
<sequence length="100" mass="10815">MDFELKVAEAYFELKEQFLRPRWNSPSSFNQNEFSLFARRGGQPMPEEIAVLGGRVAFQSCPNCGGGACGQPTALILASTVRQEAAAAITGYKATAGVVW</sequence>
<proteinExistence type="predicted"/>
<dbReference type="Proteomes" id="UP000887116">
    <property type="component" value="Unassembled WGS sequence"/>
</dbReference>
<accession>A0A8X6HFX2</accession>